<dbReference type="EMBL" id="JANPWB010000023">
    <property type="protein sequence ID" value="KAJ1079723.1"/>
    <property type="molecule type" value="Genomic_DNA"/>
</dbReference>
<feature type="region of interest" description="Disordered" evidence="1">
    <location>
        <begin position="1"/>
        <end position="24"/>
    </location>
</feature>
<reference evidence="2 3" key="1">
    <citation type="journal article" date="2022" name="bioRxiv">
        <title>Sequencing and chromosome-scale assembly of the giantPleurodeles waltlgenome.</title>
        <authorList>
            <person name="Brown T."/>
            <person name="Elewa A."/>
            <person name="Iarovenko S."/>
            <person name="Subramanian E."/>
            <person name="Araus A.J."/>
            <person name="Petzold A."/>
            <person name="Susuki M."/>
            <person name="Suzuki K.-i.T."/>
            <person name="Hayashi T."/>
            <person name="Toyoda A."/>
            <person name="Oliveira C."/>
            <person name="Osipova E."/>
            <person name="Leigh N.D."/>
            <person name="Simon A."/>
            <person name="Yun M.H."/>
        </authorList>
    </citation>
    <scope>NUCLEOTIDE SEQUENCE [LARGE SCALE GENOMIC DNA]</scope>
    <source>
        <strain evidence="2">20211129_DDA</strain>
        <tissue evidence="2">Liver</tissue>
    </source>
</reference>
<evidence type="ECO:0000313" key="3">
    <source>
        <dbReference type="Proteomes" id="UP001066276"/>
    </source>
</evidence>
<keyword evidence="3" id="KW-1185">Reference proteome</keyword>
<dbReference type="Proteomes" id="UP001066276">
    <property type="component" value="Unassembled WGS sequence"/>
</dbReference>
<accession>A0AAV7KUB2</accession>
<proteinExistence type="predicted"/>
<sequence>MHRFGRGPPGRRDPRRSPRPPGKYVSRCPPRGLCHFLTWATAEGQRQRSGRPQWKLLFQVPRPIIVGTRPRQRTGRPQWKHHFRVPRPISVRTTGCGGDCLHLLTVNPGDYHYINPSLPDHFIQAIQGGPGSQRAPSFDAVSDPATTGQHR</sequence>
<comment type="caution">
    <text evidence="2">The sequence shown here is derived from an EMBL/GenBank/DDBJ whole genome shotgun (WGS) entry which is preliminary data.</text>
</comment>
<gene>
    <name evidence="2" type="ORF">NDU88_000043</name>
</gene>
<evidence type="ECO:0000313" key="2">
    <source>
        <dbReference type="EMBL" id="KAJ1079723.1"/>
    </source>
</evidence>
<name>A0AAV7KUB2_PLEWA</name>
<organism evidence="2 3">
    <name type="scientific">Pleurodeles waltl</name>
    <name type="common">Iberian ribbed newt</name>
    <dbReference type="NCBI Taxonomy" id="8319"/>
    <lineage>
        <taxon>Eukaryota</taxon>
        <taxon>Metazoa</taxon>
        <taxon>Chordata</taxon>
        <taxon>Craniata</taxon>
        <taxon>Vertebrata</taxon>
        <taxon>Euteleostomi</taxon>
        <taxon>Amphibia</taxon>
        <taxon>Batrachia</taxon>
        <taxon>Caudata</taxon>
        <taxon>Salamandroidea</taxon>
        <taxon>Salamandridae</taxon>
        <taxon>Pleurodelinae</taxon>
        <taxon>Pleurodeles</taxon>
    </lineage>
</organism>
<dbReference type="AlphaFoldDB" id="A0AAV7KUB2"/>
<feature type="region of interest" description="Disordered" evidence="1">
    <location>
        <begin position="126"/>
        <end position="151"/>
    </location>
</feature>
<protein>
    <submittedName>
        <fullName evidence="2">Uncharacterized protein</fullName>
    </submittedName>
</protein>
<evidence type="ECO:0000256" key="1">
    <source>
        <dbReference type="SAM" id="MobiDB-lite"/>
    </source>
</evidence>